<reference evidence="1" key="1">
    <citation type="journal article" date="2022" name="Plant J.">
        <title>Strategies of tolerance reflected in two North American maple genomes.</title>
        <authorList>
            <person name="McEvoy S.L."/>
            <person name="Sezen U.U."/>
            <person name="Trouern-Trend A."/>
            <person name="McMahon S.M."/>
            <person name="Schaberg P.G."/>
            <person name="Yang J."/>
            <person name="Wegrzyn J.L."/>
            <person name="Swenson N.G."/>
        </authorList>
    </citation>
    <scope>NUCLEOTIDE SEQUENCE</scope>
    <source>
        <strain evidence="1">91603</strain>
    </source>
</reference>
<name>A0AAD5NU21_ACENE</name>
<protein>
    <submittedName>
        <fullName evidence="1">Uncharacterized protein</fullName>
    </submittedName>
</protein>
<sequence length="162" mass="19116">MFDPTQSIPMQVLRPNEMTMFDMSTILKDVATMHNAVGYAFRYSSDSIQWEKEDLEELENLEYIVKKIKDLDKHRGLPLKLFTLFNEKNSTKKAREDLPQFPQFSLIDNFLNSYIDFGISSRWILENELVKYADFMEDYAKKVADKEMNYLLALSKKKMGYP</sequence>
<evidence type="ECO:0000313" key="2">
    <source>
        <dbReference type="Proteomes" id="UP001064489"/>
    </source>
</evidence>
<accession>A0AAD5NU21</accession>
<reference evidence="1" key="2">
    <citation type="submission" date="2023-02" db="EMBL/GenBank/DDBJ databases">
        <authorList>
            <person name="Swenson N.G."/>
            <person name="Wegrzyn J.L."/>
            <person name="Mcevoy S.L."/>
        </authorList>
    </citation>
    <scope>NUCLEOTIDE SEQUENCE</scope>
    <source>
        <strain evidence="1">91603</strain>
        <tissue evidence="1">Leaf</tissue>
    </source>
</reference>
<dbReference type="AlphaFoldDB" id="A0AAD5NU21"/>
<evidence type="ECO:0000313" key="1">
    <source>
        <dbReference type="EMBL" id="KAI9181445.1"/>
    </source>
</evidence>
<gene>
    <name evidence="1" type="ORF">LWI28_015066</name>
</gene>
<dbReference type="Proteomes" id="UP001064489">
    <property type="component" value="Chromosome 4"/>
</dbReference>
<keyword evidence="2" id="KW-1185">Reference proteome</keyword>
<dbReference type="EMBL" id="JAJSOW010000101">
    <property type="protein sequence ID" value="KAI9181445.1"/>
    <property type="molecule type" value="Genomic_DNA"/>
</dbReference>
<comment type="caution">
    <text evidence="1">The sequence shown here is derived from an EMBL/GenBank/DDBJ whole genome shotgun (WGS) entry which is preliminary data.</text>
</comment>
<organism evidence="1 2">
    <name type="scientific">Acer negundo</name>
    <name type="common">Box elder</name>
    <dbReference type="NCBI Taxonomy" id="4023"/>
    <lineage>
        <taxon>Eukaryota</taxon>
        <taxon>Viridiplantae</taxon>
        <taxon>Streptophyta</taxon>
        <taxon>Embryophyta</taxon>
        <taxon>Tracheophyta</taxon>
        <taxon>Spermatophyta</taxon>
        <taxon>Magnoliopsida</taxon>
        <taxon>eudicotyledons</taxon>
        <taxon>Gunneridae</taxon>
        <taxon>Pentapetalae</taxon>
        <taxon>rosids</taxon>
        <taxon>malvids</taxon>
        <taxon>Sapindales</taxon>
        <taxon>Sapindaceae</taxon>
        <taxon>Hippocastanoideae</taxon>
        <taxon>Acereae</taxon>
        <taxon>Acer</taxon>
    </lineage>
</organism>
<proteinExistence type="predicted"/>